<gene>
    <name evidence="2" type="ORF">KIH39_23410</name>
</gene>
<accession>A0A8E6B5D1</accession>
<organism evidence="2 3">
    <name type="scientific">Telmatocola sphagniphila</name>
    <dbReference type="NCBI Taxonomy" id="1123043"/>
    <lineage>
        <taxon>Bacteria</taxon>
        <taxon>Pseudomonadati</taxon>
        <taxon>Planctomycetota</taxon>
        <taxon>Planctomycetia</taxon>
        <taxon>Gemmatales</taxon>
        <taxon>Gemmataceae</taxon>
    </lineage>
</organism>
<name>A0A8E6B5D1_9BACT</name>
<protein>
    <submittedName>
        <fullName evidence="2">TIGR03000 domain-containing protein</fullName>
    </submittedName>
</protein>
<dbReference type="RefSeq" id="WP_213495968.1">
    <property type="nucleotide sequence ID" value="NZ_CP074694.1"/>
</dbReference>
<feature type="region of interest" description="Disordered" evidence="1">
    <location>
        <begin position="97"/>
        <end position="126"/>
    </location>
</feature>
<dbReference type="InterPro" id="IPR017460">
    <property type="entry name" value="CHP03000_planctomycetes"/>
</dbReference>
<evidence type="ECO:0000256" key="1">
    <source>
        <dbReference type="SAM" id="MobiDB-lite"/>
    </source>
</evidence>
<sequence>MYSLVLMMAMNGSAPEIPQFHHRTTSYVVSSGCSGCCGGVVYVSPGCCGGGCCGGYQTHWGYGEVVITNWSPGFVYPTTWSSFPACGCSESVIYPSAPTTTAPPTTAPATEPKKEMPKSEEPKKPVTLNQVSARLLRSEVQVELPEGAKLYVNDSAKAIQSADGRFQTPELPEGEDFAYSFRAVMEVNGDRKELTRKVTFRPGQPLNVDLREVEIVRK</sequence>
<keyword evidence="3" id="KW-1185">Reference proteome</keyword>
<reference evidence="2" key="1">
    <citation type="submission" date="2021-05" db="EMBL/GenBank/DDBJ databases">
        <title>Complete genome sequence of the cellulolytic planctomycete Telmatocola sphagniphila SP2T and characterization of the first cellulase from planctomycetes.</title>
        <authorList>
            <person name="Rakitin A.L."/>
            <person name="Beletsky A.V."/>
            <person name="Naumoff D.G."/>
            <person name="Kulichevskaya I.S."/>
            <person name="Mardanov A.V."/>
            <person name="Ravin N.V."/>
            <person name="Dedysh S.N."/>
        </authorList>
    </citation>
    <scope>NUCLEOTIDE SEQUENCE</scope>
    <source>
        <strain evidence="2">SP2T</strain>
    </source>
</reference>
<dbReference type="EMBL" id="CP074694">
    <property type="protein sequence ID" value="QVL31754.1"/>
    <property type="molecule type" value="Genomic_DNA"/>
</dbReference>
<dbReference type="KEGG" id="tsph:KIH39_23410"/>
<evidence type="ECO:0000313" key="3">
    <source>
        <dbReference type="Proteomes" id="UP000676194"/>
    </source>
</evidence>
<feature type="compositionally biased region" description="Low complexity" evidence="1">
    <location>
        <begin position="97"/>
        <end position="110"/>
    </location>
</feature>
<evidence type="ECO:0000313" key="2">
    <source>
        <dbReference type="EMBL" id="QVL31754.1"/>
    </source>
</evidence>
<dbReference type="Proteomes" id="UP000676194">
    <property type="component" value="Chromosome"/>
</dbReference>
<proteinExistence type="predicted"/>
<dbReference type="AlphaFoldDB" id="A0A8E6B5D1"/>
<feature type="compositionally biased region" description="Basic and acidic residues" evidence="1">
    <location>
        <begin position="111"/>
        <end position="124"/>
    </location>
</feature>
<dbReference type="NCBIfam" id="TIGR03000">
    <property type="entry name" value="plancto_dom_1"/>
    <property type="match status" value="1"/>
</dbReference>